<sequence length="63" mass="7017">MKDALTRCVAGADIVAGRALVVRAIDTEAETFWQSWGFIPARDNPSILMRSLDDIRHWVAECA</sequence>
<keyword evidence="2" id="KW-1185">Reference proteome</keyword>
<gene>
    <name evidence="1" type="ORF">GGD50_002907</name>
</gene>
<evidence type="ECO:0000313" key="2">
    <source>
        <dbReference type="Proteomes" id="UP000549882"/>
    </source>
</evidence>
<protein>
    <recommendedName>
        <fullName evidence="3">GNAT family N-acetyltransferase</fullName>
    </recommendedName>
</protein>
<evidence type="ECO:0000313" key="1">
    <source>
        <dbReference type="EMBL" id="MBB5574280.1"/>
    </source>
</evidence>
<proteinExistence type="predicted"/>
<organism evidence="1 2">
    <name type="scientific">Rhizobium paranaense</name>
    <dbReference type="NCBI Taxonomy" id="1650438"/>
    <lineage>
        <taxon>Bacteria</taxon>
        <taxon>Pseudomonadati</taxon>
        <taxon>Pseudomonadota</taxon>
        <taxon>Alphaproteobacteria</taxon>
        <taxon>Hyphomicrobiales</taxon>
        <taxon>Rhizobiaceae</taxon>
        <taxon>Rhizobium/Agrobacterium group</taxon>
        <taxon>Rhizobium</taxon>
    </lineage>
</organism>
<dbReference type="Gene3D" id="3.40.630.30">
    <property type="match status" value="1"/>
</dbReference>
<dbReference type="AlphaFoldDB" id="A0A7W9D1P0"/>
<dbReference type="EMBL" id="JACHBI010000005">
    <property type="protein sequence ID" value="MBB5574280.1"/>
    <property type="molecule type" value="Genomic_DNA"/>
</dbReference>
<comment type="caution">
    <text evidence="1">The sequence shown here is derived from an EMBL/GenBank/DDBJ whole genome shotgun (WGS) entry which is preliminary data.</text>
</comment>
<dbReference type="Proteomes" id="UP000549882">
    <property type="component" value="Unassembled WGS sequence"/>
</dbReference>
<accession>A0A7W9D1P0</accession>
<reference evidence="1 2" key="1">
    <citation type="submission" date="2020-08" db="EMBL/GenBank/DDBJ databases">
        <title>Genomic Encyclopedia of Type Strains, Phase IV (KMG-V): Genome sequencing to study the core and pangenomes of soil and plant-associated prokaryotes.</title>
        <authorList>
            <person name="Whitman W."/>
        </authorList>
    </citation>
    <scope>NUCLEOTIDE SEQUENCE [LARGE SCALE GENOMIC DNA]</scope>
    <source>
        <strain evidence="1 2">SEMIA 4064</strain>
    </source>
</reference>
<name>A0A7W9D1P0_9HYPH</name>
<evidence type="ECO:0008006" key="3">
    <source>
        <dbReference type="Google" id="ProtNLM"/>
    </source>
</evidence>